<sequence>MRNGIVGLELAPGAQVDAPASGVRLGGGQTGPLSLRLFRSAGTRVALAARVLPVQLLVVRTTAAGTPVQVVTSRPPLWEPLLRGAAHGRVVPDPGGLQATGGPSLLVDDRPAVGRTAVEIRPWQCRIDVRTQWTPAELPGFGRYDIAVFGAVPPEIAVLVSRAFALPRGAADPLSRLDAGSFAVLRHGHVDYVSLDPTAAEGQLLDQARGAGAASARLLR</sequence>
<dbReference type="EMBL" id="FQVU01000003">
    <property type="protein sequence ID" value="SHG69736.1"/>
    <property type="molecule type" value="Genomic_DNA"/>
</dbReference>
<dbReference type="Proteomes" id="UP000186132">
    <property type="component" value="Unassembled WGS sequence"/>
</dbReference>
<dbReference type="RefSeq" id="WP_073390703.1">
    <property type="nucleotide sequence ID" value="NZ_FQVU01000003.1"/>
</dbReference>
<protein>
    <submittedName>
        <fullName evidence="1">Uncharacterized protein</fullName>
    </submittedName>
</protein>
<dbReference type="OrthoDB" id="5189601at2"/>
<accession>A0A1M5LXK4</accession>
<reference evidence="1 2" key="1">
    <citation type="submission" date="2016-11" db="EMBL/GenBank/DDBJ databases">
        <authorList>
            <person name="Jaros S."/>
            <person name="Januszkiewicz K."/>
            <person name="Wedrychowicz H."/>
        </authorList>
    </citation>
    <scope>NUCLEOTIDE SEQUENCE [LARGE SCALE GENOMIC DNA]</scope>
    <source>
        <strain evidence="1 2">DSM 45627</strain>
    </source>
</reference>
<proteinExistence type="predicted"/>
<keyword evidence="2" id="KW-1185">Reference proteome</keyword>
<name>A0A1M5LXK4_9ACTN</name>
<evidence type="ECO:0000313" key="1">
    <source>
        <dbReference type="EMBL" id="SHG69736.1"/>
    </source>
</evidence>
<dbReference type="STRING" id="1206085.SAMN05443575_2573"/>
<dbReference type="AlphaFoldDB" id="A0A1M5LXK4"/>
<evidence type="ECO:0000313" key="2">
    <source>
        <dbReference type="Proteomes" id="UP000186132"/>
    </source>
</evidence>
<gene>
    <name evidence="1" type="ORF">SAMN05443575_2573</name>
</gene>
<organism evidence="1 2">
    <name type="scientific">Jatrophihabitans endophyticus</name>
    <dbReference type="NCBI Taxonomy" id="1206085"/>
    <lineage>
        <taxon>Bacteria</taxon>
        <taxon>Bacillati</taxon>
        <taxon>Actinomycetota</taxon>
        <taxon>Actinomycetes</taxon>
        <taxon>Jatrophihabitantales</taxon>
        <taxon>Jatrophihabitantaceae</taxon>
        <taxon>Jatrophihabitans</taxon>
    </lineage>
</organism>